<dbReference type="InterPro" id="IPR004680">
    <property type="entry name" value="Cit_transptr-like_dom"/>
</dbReference>
<feature type="transmembrane region" description="Helical" evidence="6">
    <location>
        <begin position="292"/>
        <end position="316"/>
    </location>
</feature>
<dbReference type="NCBIfam" id="TIGR00784">
    <property type="entry name" value="citMHS"/>
    <property type="match status" value="1"/>
</dbReference>
<feature type="transmembrane region" description="Helical" evidence="6">
    <location>
        <begin position="30"/>
        <end position="46"/>
    </location>
</feature>
<accession>A0A8E0IHS6</accession>
<evidence type="ECO:0000256" key="1">
    <source>
        <dbReference type="ARBA" id="ARBA00004141"/>
    </source>
</evidence>
<gene>
    <name evidence="8" type="ORF">Lpp7_07667</name>
</gene>
<name>A0A8E0IHS6_LACPA</name>
<dbReference type="InterPro" id="IPR003474">
    <property type="entry name" value="Glcn_transporter"/>
</dbReference>
<evidence type="ECO:0000256" key="6">
    <source>
        <dbReference type="SAM" id="Phobius"/>
    </source>
</evidence>
<dbReference type="AlphaFoldDB" id="A0A8E0IHS6"/>
<evidence type="ECO:0000256" key="3">
    <source>
        <dbReference type="ARBA" id="ARBA00022692"/>
    </source>
</evidence>
<feature type="transmembrane region" description="Helical" evidence="6">
    <location>
        <begin position="66"/>
        <end position="85"/>
    </location>
</feature>
<feature type="transmembrane region" description="Helical" evidence="6">
    <location>
        <begin position="6"/>
        <end position="23"/>
    </location>
</feature>
<dbReference type="InterPro" id="IPR014738">
    <property type="entry name" value="Citrate_transporter"/>
</dbReference>
<protein>
    <submittedName>
        <fullName evidence="8">Citrate transporter</fullName>
    </submittedName>
</protein>
<dbReference type="Proteomes" id="UP000014303">
    <property type="component" value="Unassembled WGS sequence"/>
</dbReference>
<dbReference type="GO" id="GO:0015137">
    <property type="term" value="F:citrate transmembrane transporter activity"/>
    <property type="evidence" value="ECO:0007669"/>
    <property type="project" value="InterPro"/>
</dbReference>
<evidence type="ECO:0000259" key="7">
    <source>
        <dbReference type="Pfam" id="PF03600"/>
    </source>
</evidence>
<feature type="transmembrane region" description="Helical" evidence="6">
    <location>
        <begin position="178"/>
        <end position="198"/>
    </location>
</feature>
<sequence length="484" mass="52762">MLLTVIAYAMIVVFMYVIMTKKLSPFTSLVMIPLLFAIIAMVAGVANKGTIGDFVLKGLTTTANTGIMLLFAILYFSIMLDAGLFDPITARMIKIAKGDPMKVLMATAIVAMAVSLNGDGTTTTLICCSAFIPIYKKLNMNMMNLGVLIILQNTIMNLLPWGGPTARAMAVLKVDADILTYLLPGMILALAYVVFYVAPRMGRAERKRLGVRELTDAEIDEMTSVVDPEVSEIRRPNLFLFNGILTIVLIAWLVASSFIKAIAMPPLLLFLVGTCIALMVNYPKLGDQSKRIGANGGDAVQVVILVFAAGVFMGLFQGTGMAEALAKSFTSIIPDSLAGFWGLVIALISAPGTFFLSNDGFYFGVMPVLATAGRAYGFTNMQMALASLMGQAFHLLSPLVAFIYLLLRLTGLDMGKWQREAGKYALGVFAIFVVTVMLFGHVPFYLPQKYVLTEKYTEKPIMIGFSPYYITYQQENIARRCPDV</sequence>
<dbReference type="PANTHER" id="PTHR30354:SF26">
    <property type="entry name" value="TRANSPORTER, PUTATIVE-RELATED"/>
    <property type="match status" value="1"/>
</dbReference>
<reference evidence="8 9" key="1">
    <citation type="journal article" date="2013" name="PLoS ONE">
        <title>Lactobacillus paracasei comparative genomics: towards species pan-genome definition and exploitation of diversity.</title>
        <authorList>
            <person name="Smokvina T."/>
            <person name="Wels M."/>
            <person name="Polka J."/>
            <person name="Chervaux C."/>
            <person name="Brisse S."/>
            <person name="Boekhorst J."/>
            <person name="van Hylckama Vlieg J.E."/>
            <person name="Siezen R.J."/>
        </authorList>
    </citation>
    <scope>NUCLEOTIDE SEQUENCE [LARGE SCALE GENOMIC DNA]</scope>
    <source>
        <strain evidence="8 9">Lpp7</strain>
    </source>
</reference>
<feature type="transmembrane region" description="Helical" evidence="6">
    <location>
        <begin position="145"/>
        <end position="163"/>
    </location>
</feature>
<feature type="transmembrane region" description="Helical" evidence="6">
    <location>
        <begin position="336"/>
        <end position="356"/>
    </location>
</feature>
<dbReference type="GO" id="GO:0005886">
    <property type="term" value="C:plasma membrane"/>
    <property type="evidence" value="ECO:0007669"/>
    <property type="project" value="TreeGrafter"/>
</dbReference>
<feature type="transmembrane region" description="Helical" evidence="6">
    <location>
        <begin position="361"/>
        <end position="379"/>
    </location>
</feature>
<evidence type="ECO:0000313" key="9">
    <source>
        <dbReference type="Proteomes" id="UP000014303"/>
    </source>
</evidence>
<organism evidence="8 9">
    <name type="scientific">Lacticaseibacillus paracasei subsp. paracasei Lpp7</name>
    <dbReference type="NCBI Taxonomy" id="1256200"/>
    <lineage>
        <taxon>Bacteria</taxon>
        <taxon>Bacillati</taxon>
        <taxon>Bacillota</taxon>
        <taxon>Bacilli</taxon>
        <taxon>Lactobacillales</taxon>
        <taxon>Lactobacillaceae</taxon>
        <taxon>Lacticaseibacillus</taxon>
    </lineage>
</organism>
<evidence type="ECO:0000256" key="2">
    <source>
        <dbReference type="ARBA" id="ARBA00022448"/>
    </source>
</evidence>
<feature type="domain" description="Citrate transporter-like" evidence="7">
    <location>
        <begin position="14"/>
        <end position="390"/>
    </location>
</feature>
<evidence type="ECO:0000256" key="4">
    <source>
        <dbReference type="ARBA" id="ARBA00022989"/>
    </source>
</evidence>
<comment type="subcellular location">
    <subcellularLocation>
        <location evidence="1">Membrane</location>
        <topology evidence="1">Multi-pass membrane protein</topology>
    </subcellularLocation>
</comment>
<feature type="transmembrane region" description="Helical" evidence="6">
    <location>
        <begin position="238"/>
        <end position="255"/>
    </location>
</feature>
<keyword evidence="3 6" id="KW-0812">Transmembrane</keyword>
<keyword evidence="2" id="KW-0813">Transport</keyword>
<feature type="transmembrane region" description="Helical" evidence="6">
    <location>
        <begin position="391"/>
        <end position="412"/>
    </location>
</feature>
<feature type="transmembrane region" description="Helical" evidence="6">
    <location>
        <begin position="424"/>
        <end position="446"/>
    </location>
</feature>
<feature type="transmembrane region" description="Helical" evidence="6">
    <location>
        <begin position="261"/>
        <end position="280"/>
    </location>
</feature>
<dbReference type="PANTHER" id="PTHR30354">
    <property type="entry name" value="GNT FAMILY GLUCONATE TRANSPORTER"/>
    <property type="match status" value="1"/>
</dbReference>
<comment type="caution">
    <text evidence="8">The sequence shown here is derived from an EMBL/GenBank/DDBJ whole genome shotgun (WGS) entry which is preliminary data.</text>
</comment>
<evidence type="ECO:0000256" key="5">
    <source>
        <dbReference type="ARBA" id="ARBA00023136"/>
    </source>
</evidence>
<proteinExistence type="predicted"/>
<dbReference type="Pfam" id="PF03600">
    <property type="entry name" value="CitMHS"/>
    <property type="match status" value="1"/>
</dbReference>
<evidence type="ECO:0000313" key="8">
    <source>
        <dbReference type="EMBL" id="EPC52038.1"/>
    </source>
</evidence>
<keyword evidence="5 6" id="KW-0472">Membrane</keyword>
<dbReference type="GO" id="GO:0015128">
    <property type="term" value="F:gluconate transmembrane transporter activity"/>
    <property type="evidence" value="ECO:0007669"/>
    <property type="project" value="InterPro"/>
</dbReference>
<keyword evidence="4 6" id="KW-1133">Transmembrane helix</keyword>
<dbReference type="EMBL" id="ANJV01000099">
    <property type="protein sequence ID" value="EPC52038.1"/>
    <property type="molecule type" value="Genomic_DNA"/>
</dbReference>